<dbReference type="AlphaFoldDB" id="A0A6B0UH04"/>
<sequence>MNGKQNVVLSLSSPLALITLCVRNVITLKPSRPLLPQSCFCLKGILQRNFGAHFLVYMCSKEQYHMEHTNILLKKSRKGILKRIKRLAKSTWWMSLTPRL</sequence>
<protein>
    <submittedName>
        <fullName evidence="1">Putative secreted protein</fullName>
    </submittedName>
</protein>
<name>A0A6B0UH04_IXORI</name>
<reference evidence="1" key="1">
    <citation type="submission" date="2019-12" db="EMBL/GenBank/DDBJ databases">
        <title>An insight into the sialome of adult female Ixodes ricinus ticks feeding for 6 days.</title>
        <authorList>
            <person name="Perner J."/>
            <person name="Ribeiro J.M.C."/>
        </authorList>
    </citation>
    <scope>NUCLEOTIDE SEQUENCE</scope>
    <source>
        <strain evidence="1">Semi-engorged</strain>
        <tissue evidence="1">Salivary glands</tissue>
    </source>
</reference>
<evidence type="ECO:0000313" key="1">
    <source>
        <dbReference type="EMBL" id="MXU88126.1"/>
    </source>
</evidence>
<organism evidence="1">
    <name type="scientific">Ixodes ricinus</name>
    <name type="common">Common tick</name>
    <name type="synonym">Acarus ricinus</name>
    <dbReference type="NCBI Taxonomy" id="34613"/>
    <lineage>
        <taxon>Eukaryota</taxon>
        <taxon>Metazoa</taxon>
        <taxon>Ecdysozoa</taxon>
        <taxon>Arthropoda</taxon>
        <taxon>Chelicerata</taxon>
        <taxon>Arachnida</taxon>
        <taxon>Acari</taxon>
        <taxon>Parasitiformes</taxon>
        <taxon>Ixodida</taxon>
        <taxon>Ixodoidea</taxon>
        <taxon>Ixodidae</taxon>
        <taxon>Ixodinae</taxon>
        <taxon>Ixodes</taxon>
    </lineage>
</organism>
<accession>A0A6B0UH04</accession>
<dbReference type="EMBL" id="GIFC01006043">
    <property type="protein sequence ID" value="MXU88126.1"/>
    <property type="molecule type" value="Transcribed_RNA"/>
</dbReference>
<proteinExistence type="predicted"/>